<feature type="region of interest" description="Disordered" evidence="1">
    <location>
        <begin position="654"/>
        <end position="675"/>
    </location>
</feature>
<feature type="region of interest" description="Disordered" evidence="1">
    <location>
        <begin position="747"/>
        <end position="784"/>
    </location>
</feature>
<dbReference type="AlphaFoldDB" id="A0A7R9J3R8"/>
<sequence>MDTFHRKTQIQMSRAQSSGLPEFFCEAEGLEHGKTQPREDKYLDMFNTTFHLQTLSRVPLGHHMYSSPMASLVLTDSSQLTIDSFKKLPDQITNPESNDGNTPKPAKEAWTNLVELLQSKYPYCDVAGLCTEENEVYLFTLLMHYVCVLVKHPDLLKNILKNLPPEDHVCVAHVLMYLQDGEKKITSEVLRLAITKSFKDRIFGVLLKGRENGEVWVDGVEEERCLLAVQEFGLYLGVVEEPVVGSSWVRSEEFGVVYLQACSKIKSGDKICDSCRKLLSNSVNKDQSTEPPSDDTDDDSPQEINISSPEKADALACLNRSLIAINESPIKKHRLLEKIYPGEKLKRVTSSREAETTTRCDDELDFTEIVGFVTCLYGDFWWLACVLDSFEDKQEFKVSFLHPHGPAPSNFTYPTVPDILRVHRSSILTTVDPLTATGRVYTLTKAETENATRKLFAVKQIVNGSNTTIPAQPVHSPISVNGSNTTVPAQPAHSPISVNGSNTTIPAHPANSPISVSGSDTTVPAQPAHSPISVNGSNTTVPAQSVHSPISVNGSNTTVPAQPVHSPISVNGSNTTVPVHPAHSPISVNGSNTTSFSVNGSYTTVPATVPAQPVHSPISVNGSNTTVLAQPAHSPISVSGSDTTVPAHPVHSPISANGSNTTVPAQPAHSPFSVNGSNTTVPVHPAHSPISVSGSDTTVPAHPVHRPISVNGSNTTVPAQPAHSPFSVNCSNTTVPAQPVHSPISVSGSDTTVPAQPAHSPISVSGSEHDSPSTACAQSYQCEW</sequence>
<accession>A0A7R9J3R8</accession>
<protein>
    <submittedName>
        <fullName evidence="2">(California timema) hypothetical protein</fullName>
    </submittedName>
</protein>
<proteinExistence type="predicted"/>
<feature type="region of interest" description="Disordered" evidence="1">
    <location>
        <begin position="283"/>
        <end position="305"/>
    </location>
</feature>
<feature type="compositionally biased region" description="Polar residues" evidence="1">
    <location>
        <begin position="654"/>
        <end position="664"/>
    </location>
</feature>
<name>A0A7R9J3R8_TIMCA</name>
<feature type="compositionally biased region" description="Acidic residues" evidence="1">
    <location>
        <begin position="292"/>
        <end position="301"/>
    </location>
</feature>
<reference evidence="2" key="1">
    <citation type="submission" date="2020-11" db="EMBL/GenBank/DDBJ databases">
        <authorList>
            <person name="Tran Van P."/>
        </authorList>
    </citation>
    <scope>NUCLEOTIDE SEQUENCE</scope>
</reference>
<evidence type="ECO:0000313" key="2">
    <source>
        <dbReference type="EMBL" id="CAD7572035.1"/>
    </source>
</evidence>
<organism evidence="2">
    <name type="scientific">Timema californicum</name>
    <name type="common">California timema</name>
    <name type="synonym">Walking stick</name>
    <dbReference type="NCBI Taxonomy" id="61474"/>
    <lineage>
        <taxon>Eukaryota</taxon>
        <taxon>Metazoa</taxon>
        <taxon>Ecdysozoa</taxon>
        <taxon>Arthropoda</taxon>
        <taxon>Hexapoda</taxon>
        <taxon>Insecta</taxon>
        <taxon>Pterygota</taxon>
        <taxon>Neoptera</taxon>
        <taxon>Polyneoptera</taxon>
        <taxon>Phasmatodea</taxon>
        <taxon>Timematodea</taxon>
        <taxon>Timematoidea</taxon>
        <taxon>Timematidae</taxon>
        <taxon>Timema</taxon>
    </lineage>
</organism>
<feature type="compositionally biased region" description="Polar residues" evidence="1">
    <location>
        <begin position="762"/>
        <end position="784"/>
    </location>
</feature>
<dbReference type="EMBL" id="OE180820">
    <property type="protein sequence ID" value="CAD7572035.1"/>
    <property type="molecule type" value="Genomic_DNA"/>
</dbReference>
<evidence type="ECO:0000256" key="1">
    <source>
        <dbReference type="SAM" id="MobiDB-lite"/>
    </source>
</evidence>
<gene>
    <name evidence="2" type="ORF">TCMB3V08_LOCUS4693</name>
</gene>